<dbReference type="GeneID" id="300206228"/>
<dbReference type="EMBL" id="LT629777">
    <property type="protein sequence ID" value="SDS31928.1"/>
    <property type="molecule type" value="Genomic_DNA"/>
</dbReference>
<keyword evidence="1" id="KW-0472">Membrane</keyword>
<evidence type="ECO:0000256" key="1">
    <source>
        <dbReference type="SAM" id="Phobius"/>
    </source>
</evidence>
<dbReference type="Pfam" id="PF20029">
    <property type="entry name" value="DUF6436"/>
    <property type="match status" value="1"/>
</dbReference>
<organism evidence="3 4">
    <name type="scientific">Pseudomonas asplenii</name>
    <dbReference type="NCBI Taxonomy" id="53407"/>
    <lineage>
        <taxon>Bacteria</taxon>
        <taxon>Pseudomonadati</taxon>
        <taxon>Pseudomonadota</taxon>
        <taxon>Gammaproteobacteria</taxon>
        <taxon>Pseudomonadales</taxon>
        <taxon>Pseudomonadaceae</taxon>
        <taxon>Pseudomonas</taxon>
    </lineage>
</organism>
<accession>A0A1H1R8A4</accession>
<dbReference type="Gene3D" id="3.40.30.10">
    <property type="entry name" value="Glutaredoxin"/>
    <property type="match status" value="1"/>
</dbReference>
<dbReference type="InterPro" id="IPR036249">
    <property type="entry name" value="Thioredoxin-like_sf"/>
</dbReference>
<dbReference type="Proteomes" id="UP000199524">
    <property type="component" value="Chromosome I"/>
</dbReference>
<protein>
    <recommendedName>
        <fullName evidence="2">DUF6436 domain-containing protein</fullName>
    </recommendedName>
</protein>
<proteinExistence type="predicted"/>
<evidence type="ECO:0000259" key="2">
    <source>
        <dbReference type="Pfam" id="PF20029"/>
    </source>
</evidence>
<feature type="transmembrane region" description="Helical" evidence="1">
    <location>
        <begin position="20"/>
        <end position="38"/>
    </location>
</feature>
<feature type="domain" description="DUF6436" evidence="2">
    <location>
        <begin position="53"/>
        <end position="199"/>
    </location>
</feature>
<dbReference type="AlphaFoldDB" id="A0A1H1R8A4"/>
<dbReference type="SUPFAM" id="SSF52833">
    <property type="entry name" value="Thioredoxin-like"/>
    <property type="match status" value="1"/>
</dbReference>
<dbReference type="RefSeq" id="WP_090203136.1">
    <property type="nucleotide sequence ID" value="NZ_LT629777.1"/>
</dbReference>
<evidence type="ECO:0000313" key="4">
    <source>
        <dbReference type="Proteomes" id="UP000199524"/>
    </source>
</evidence>
<keyword evidence="4" id="KW-1185">Reference proteome</keyword>
<keyword evidence="1" id="KW-0812">Transmembrane</keyword>
<reference evidence="4" key="1">
    <citation type="submission" date="2016-10" db="EMBL/GenBank/DDBJ databases">
        <authorList>
            <person name="Varghese N."/>
            <person name="Submissions S."/>
        </authorList>
    </citation>
    <scope>NUCLEOTIDE SEQUENCE [LARGE SCALE GENOMIC DNA]</scope>
    <source>
        <strain evidence="4">ATCC 23835</strain>
    </source>
</reference>
<evidence type="ECO:0000313" key="3">
    <source>
        <dbReference type="EMBL" id="SDS31928.1"/>
    </source>
</evidence>
<keyword evidence="1" id="KW-1133">Transmembrane helix</keyword>
<name>A0A1H1R8A4_9PSED</name>
<gene>
    <name evidence="3" type="ORF">SAMN05216598_1206</name>
</gene>
<sequence length="204" mass="22103">MASYVTFKDPIAMSQTRHNTLFAGLLVVMCAVGLWFAYDWFQGRYIRAFSDQTALFSGDRLSLPAELAGPGKIRLVHFWDPACPCNVGNQQHLAELIERFAPLGVDFYGVQKPGSQGQLPSTLQAIRPLPGLPGAEHLSVSPAVAIWDRNGQLAYFGPYSQGATCNSGNSFIEPILQALSEGRSVNATHNMAVGCYCAWQAPGP</sequence>
<dbReference type="InterPro" id="IPR045494">
    <property type="entry name" value="DUF6436"/>
</dbReference>